<dbReference type="GeneID" id="9836872"/>
<dbReference type="Pfam" id="PF01554">
    <property type="entry name" value="MatE"/>
    <property type="match status" value="2"/>
</dbReference>
<comment type="subcellular location">
    <subcellularLocation>
        <location evidence="1">Cell membrane</location>
        <topology evidence="1">Multi-pass membrane protein</topology>
    </subcellularLocation>
</comment>
<dbReference type="PANTHER" id="PTHR43298">
    <property type="entry name" value="MULTIDRUG RESISTANCE PROTEIN NORM-RELATED"/>
    <property type="match status" value="1"/>
</dbReference>
<keyword evidence="12" id="KW-1185">Reference proteome</keyword>
<feature type="transmembrane region" description="Helical" evidence="10">
    <location>
        <begin position="155"/>
        <end position="178"/>
    </location>
</feature>
<evidence type="ECO:0000256" key="4">
    <source>
        <dbReference type="ARBA" id="ARBA00022449"/>
    </source>
</evidence>
<comment type="similarity">
    <text evidence="2 10">Belongs to the multi antimicrobial extrusion (MATE) (TC 2.A.66.1) family.</text>
</comment>
<dbReference type="GO" id="GO:0042910">
    <property type="term" value="F:xenobiotic transmembrane transporter activity"/>
    <property type="evidence" value="ECO:0007669"/>
    <property type="project" value="InterPro"/>
</dbReference>
<dbReference type="PANTHER" id="PTHR43298:SF2">
    <property type="entry name" value="FMN_FAD EXPORTER YEEO-RELATED"/>
    <property type="match status" value="1"/>
</dbReference>
<evidence type="ECO:0000256" key="1">
    <source>
        <dbReference type="ARBA" id="ARBA00004651"/>
    </source>
</evidence>
<keyword evidence="5" id="KW-1003">Cell membrane</keyword>
<dbReference type="InterPro" id="IPR050222">
    <property type="entry name" value="MATE_MdtK"/>
</dbReference>
<feature type="transmembrane region" description="Helical" evidence="10">
    <location>
        <begin position="47"/>
        <end position="66"/>
    </location>
</feature>
<dbReference type="NCBIfam" id="TIGR00797">
    <property type="entry name" value="matE"/>
    <property type="match status" value="1"/>
</dbReference>
<dbReference type="InParanoid" id="A0A090N3S5"/>
<dbReference type="GO" id="GO:0005886">
    <property type="term" value="C:plasma membrane"/>
    <property type="evidence" value="ECO:0007669"/>
    <property type="project" value="UniProtKB-SubCell"/>
</dbReference>
<dbReference type="GO" id="GO:0015297">
    <property type="term" value="F:antiporter activity"/>
    <property type="evidence" value="ECO:0007669"/>
    <property type="project" value="UniProtKB-KW"/>
</dbReference>
<evidence type="ECO:0000256" key="6">
    <source>
        <dbReference type="ARBA" id="ARBA00022692"/>
    </source>
</evidence>
<comment type="caution">
    <text evidence="10">Lacks conserved residue(s) required for the propagation of feature annotation.</text>
</comment>
<feature type="transmembrane region" description="Helical" evidence="10">
    <location>
        <begin position="368"/>
        <end position="387"/>
    </location>
</feature>
<dbReference type="PIRSF" id="PIRSF006603">
    <property type="entry name" value="DinF"/>
    <property type="match status" value="1"/>
</dbReference>
<dbReference type="RefSeq" id="XP_003080216.2">
    <property type="nucleotide sequence ID" value="XM_003080168.2"/>
</dbReference>
<dbReference type="AlphaFoldDB" id="A0A090N3S5"/>
<keyword evidence="8" id="KW-0406">Ion transport</keyword>
<dbReference type="KEGG" id="ota:OT_ostta07g01210"/>
<evidence type="ECO:0000256" key="8">
    <source>
        <dbReference type="ARBA" id="ARBA00023065"/>
    </source>
</evidence>
<evidence type="ECO:0000313" key="11">
    <source>
        <dbReference type="EMBL" id="CEF98628.1"/>
    </source>
</evidence>
<keyword evidence="7 10" id="KW-1133">Transmembrane helix</keyword>
<accession>A0A090N3S5</accession>
<organism evidence="11 12">
    <name type="scientific">Ostreococcus tauri</name>
    <name type="common">Marine green alga</name>
    <dbReference type="NCBI Taxonomy" id="70448"/>
    <lineage>
        <taxon>Eukaryota</taxon>
        <taxon>Viridiplantae</taxon>
        <taxon>Chlorophyta</taxon>
        <taxon>Mamiellophyceae</taxon>
        <taxon>Mamiellales</taxon>
        <taxon>Bathycoccaceae</taxon>
        <taxon>Ostreococcus</taxon>
    </lineage>
</organism>
<evidence type="ECO:0000313" key="12">
    <source>
        <dbReference type="Proteomes" id="UP000009170"/>
    </source>
</evidence>
<reference evidence="11 12" key="2">
    <citation type="journal article" date="2014" name="BMC Genomics">
        <title>An improved genome of the model marine alga Ostreococcus tauri unfolds by assessing Illumina de novo assemblies.</title>
        <authorList>
            <person name="Blanc-Mathieu R."/>
            <person name="Verhelst B."/>
            <person name="Derelle E."/>
            <person name="Rombauts S."/>
            <person name="Bouget F.Y."/>
            <person name="Carre I."/>
            <person name="Chateau A."/>
            <person name="Eyre-Walker A."/>
            <person name="Grimsley N."/>
            <person name="Moreau H."/>
            <person name="Piegu B."/>
            <person name="Rivals E."/>
            <person name="Schackwitz W."/>
            <person name="Van de Peer Y."/>
            <person name="Piganeau G."/>
        </authorList>
    </citation>
    <scope>NUCLEOTIDE SEQUENCE [LARGE SCALE GENOMIC DNA]</scope>
    <source>
        <strain evidence="12">OTTH 0595 / CCAP 157/2 / RCC745</strain>
    </source>
</reference>
<dbReference type="InterPro" id="IPR048279">
    <property type="entry name" value="MdtK-like"/>
</dbReference>
<dbReference type="CDD" id="cd13140">
    <property type="entry name" value="MATE_like_1"/>
    <property type="match status" value="1"/>
</dbReference>
<feature type="transmembrane region" description="Helical" evidence="10">
    <location>
        <begin position="87"/>
        <end position="106"/>
    </location>
</feature>
<dbReference type="InterPro" id="IPR002528">
    <property type="entry name" value="MATE_fam"/>
</dbReference>
<comment type="caution">
    <text evidence="11">The sequence shown here is derived from an EMBL/GenBank/DDBJ whole genome shotgun (WGS) entry which is preliminary data.</text>
</comment>
<evidence type="ECO:0000256" key="10">
    <source>
        <dbReference type="RuleBase" id="RU004914"/>
    </source>
</evidence>
<evidence type="ECO:0000256" key="7">
    <source>
        <dbReference type="ARBA" id="ARBA00022989"/>
    </source>
</evidence>
<dbReference type="OrthoDB" id="2126698at2759"/>
<gene>
    <name evidence="11" type="ORF">OT_ostta07g01210</name>
</gene>
<keyword evidence="4" id="KW-0050">Antiport</keyword>
<keyword evidence="9 10" id="KW-0472">Membrane</keyword>
<dbReference type="Proteomes" id="UP000009170">
    <property type="component" value="Unassembled WGS sequence"/>
</dbReference>
<keyword evidence="6 10" id="KW-0812">Transmembrane</keyword>
<feature type="transmembrane region" description="Helical" evidence="10">
    <location>
        <begin position="7"/>
        <end position="27"/>
    </location>
</feature>
<evidence type="ECO:0000256" key="9">
    <source>
        <dbReference type="ARBA" id="ARBA00023136"/>
    </source>
</evidence>
<dbReference type="GO" id="GO:0006811">
    <property type="term" value="P:monoatomic ion transport"/>
    <property type="evidence" value="ECO:0007669"/>
    <property type="project" value="UniProtKB-KW"/>
</dbReference>
<name>A0A090N3S5_OSTTA</name>
<keyword evidence="3" id="KW-0813">Transport</keyword>
<reference evidence="12" key="1">
    <citation type="journal article" date="2006" name="Proc. Natl. Acad. Sci. U.S.A.">
        <title>Genome analysis of the smallest free-living eukaryote Ostreococcus tauri unveils many unique features.</title>
        <authorList>
            <person name="Derelle E."/>
            <person name="Ferraz C."/>
            <person name="Rombauts S."/>
            <person name="Rouze P."/>
            <person name="Worden A.Z."/>
            <person name="Robbens S."/>
            <person name="Partensky F."/>
            <person name="Degroeve S."/>
            <person name="Echeynie S."/>
            <person name="Cooke R."/>
            <person name="Saeys Y."/>
            <person name="Wuyts J."/>
            <person name="Jabbari K."/>
            <person name="Bowler C."/>
            <person name="Panaud O."/>
            <person name="Piegu B."/>
            <person name="Ball S.G."/>
            <person name="Ral J.-P."/>
            <person name="Bouget F.-Y."/>
            <person name="Piganeau G."/>
            <person name="De Baets B."/>
            <person name="Picard A."/>
            <person name="Delseny M."/>
            <person name="Demaille J."/>
            <person name="Van de Peer Y."/>
            <person name="Moreau H."/>
        </authorList>
    </citation>
    <scope>NUCLEOTIDE SEQUENCE [LARGE SCALE GENOMIC DNA]</scope>
    <source>
        <strain evidence="12">OTTH 0595 / CCAP 157/2 / RCC745</strain>
    </source>
</reference>
<feature type="transmembrane region" description="Helical" evidence="10">
    <location>
        <begin position="315"/>
        <end position="335"/>
    </location>
</feature>
<feature type="transmembrane region" description="Helical" evidence="10">
    <location>
        <begin position="229"/>
        <end position="254"/>
    </location>
</feature>
<protein>
    <recommendedName>
        <fullName evidence="10">Protein DETOXIFICATION</fullName>
    </recommendedName>
    <alternativeName>
        <fullName evidence="10">Multidrug and toxic compound extrusion protein</fullName>
    </alternativeName>
</protein>
<proteinExistence type="inferred from homology"/>
<feature type="transmembrane region" description="Helical" evidence="10">
    <location>
        <begin position="184"/>
        <end position="208"/>
    </location>
</feature>
<evidence type="ECO:0000256" key="5">
    <source>
        <dbReference type="ARBA" id="ARBA00022475"/>
    </source>
</evidence>
<sequence>MSTPKAVWYVGWPTTVIGLMRSAFPLTDTFWVGKLGVVELNALCSNAFAGWMLYLLCSVVAFGVQNKVSVKVGAEKYEDVGAVLRDGLFGAVLTYAFIACLIPFAPAYTTTLGVEKGLTVTIAQEHLRASLIGSVGLCFSNVLEGTLRGFGSMKPAIWVTAFMVLCNIVLDPLLIYGVGPFPRLGVAGAAVGTSISTCVGAFMFHRILVKRFEVKIPATAPDTKMLKDIIAIGAPIAIAGIVFALVYVGLGRILTSIDPVSLTAMGLGQQFENIPYTVTEAFRIGASTIVGQWIGARNATRARDAGWSAIRISSAALIPFGVFFVAFAPQCVALLTQDPVVAGHAVSYMYWNFPIVSFMALECAVEGAFTGTGVTYPVLVIAILLNFSRLPIAAALAPAYGVAGVWFTIVATQIAKTLLKTAWLRKTFNDLVDVEKSQLDLHRDDLASA</sequence>
<evidence type="ECO:0000256" key="2">
    <source>
        <dbReference type="ARBA" id="ARBA00010199"/>
    </source>
</evidence>
<dbReference type="EMBL" id="CAID01000007">
    <property type="protein sequence ID" value="CEF98628.1"/>
    <property type="molecule type" value="Genomic_DNA"/>
</dbReference>
<feature type="transmembrane region" description="Helical" evidence="10">
    <location>
        <begin position="399"/>
        <end position="419"/>
    </location>
</feature>
<evidence type="ECO:0000256" key="3">
    <source>
        <dbReference type="ARBA" id="ARBA00022448"/>
    </source>
</evidence>